<accession>A0A0L0D6P0</accession>
<evidence type="ECO:0000256" key="2">
    <source>
        <dbReference type="SAM" id="MobiDB-lite"/>
    </source>
</evidence>
<dbReference type="AlphaFoldDB" id="A0A0L0D6P0"/>
<dbReference type="GO" id="GO:0005737">
    <property type="term" value="C:cytoplasm"/>
    <property type="evidence" value="ECO:0007669"/>
    <property type="project" value="InterPro"/>
</dbReference>
<gene>
    <name evidence="3" type="ORF">AMSG_04095</name>
</gene>
<evidence type="ECO:0000313" key="4">
    <source>
        <dbReference type="Proteomes" id="UP000054408"/>
    </source>
</evidence>
<feature type="coiled-coil region" evidence="1">
    <location>
        <begin position="393"/>
        <end position="420"/>
    </location>
</feature>
<keyword evidence="4" id="KW-1185">Reference proteome</keyword>
<sequence length="486" mass="52933">MGLLARGELLVSDTDPVHLKVLACQQLVAHLRYDRRAEAARKARQRRTSAASGGAESVYSAGDEGDVGGRERAASVSAGASVAEFVAQGAAVAAAPRAILPLDAVALGLYLTMHLDAVLRVPLSVDVVRRRREEEARRFRVRALLVQSPSGAWGLIGTSADDNAVNMVKPVHFPSLWDVVAELALELEAQPGEPLVVESLGFGAPVHHLAREASAVKWRKAVVDVSQLGWRSAALAVDKYEAKLRLVALTVKTENDVRARMDERARAAVLNMWANPERAREMDNYVWAPRGRPAFCTQVGHGLRRSQAQAIQRHERVHEAVKPSLGLVGESAEVQEAYAWSREQIRDLGRLFVREPQVDAAVAAAAAGLPNEKAVVKRLTTEASRKAMKVTAAALRTERMSQAEHELMRLKAELPLESERRAEHNVLVAETSSALAKFGNSVPGQPNEYDMDVARAFDAASLRYEPHELLSAVRLTEFAAVHSQSS</sequence>
<feature type="region of interest" description="Disordered" evidence="2">
    <location>
        <begin position="42"/>
        <end position="67"/>
    </location>
</feature>
<evidence type="ECO:0000313" key="3">
    <source>
        <dbReference type="EMBL" id="KNC47865.1"/>
    </source>
</evidence>
<dbReference type="PANTHER" id="PTHR15750:SF2">
    <property type="entry name" value="VASOHIBIN"/>
    <property type="match status" value="1"/>
</dbReference>
<dbReference type="Proteomes" id="UP000054408">
    <property type="component" value="Unassembled WGS sequence"/>
</dbReference>
<reference evidence="3 4" key="1">
    <citation type="submission" date="2010-05" db="EMBL/GenBank/DDBJ databases">
        <title>The Genome Sequence of Thecamonas trahens ATCC 50062.</title>
        <authorList>
            <consortium name="The Broad Institute Genome Sequencing Platform"/>
            <person name="Russ C."/>
            <person name="Cuomo C."/>
            <person name="Shea T."/>
            <person name="Young S.K."/>
            <person name="Zeng Q."/>
            <person name="Koehrsen M."/>
            <person name="Haas B."/>
            <person name="Borodovsky M."/>
            <person name="Guigo R."/>
            <person name="Alvarado L."/>
            <person name="Berlin A."/>
            <person name="Bochicchio J."/>
            <person name="Borenstein D."/>
            <person name="Chapman S."/>
            <person name="Chen Z."/>
            <person name="Freedman E."/>
            <person name="Gellesch M."/>
            <person name="Goldberg J."/>
            <person name="Griggs A."/>
            <person name="Gujja S."/>
            <person name="Heilman E."/>
            <person name="Heiman D."/>
            <person name="Hepburn T."/>
            <person name="Howarth C."/>
            <person name="Jen D."/>
            <person name="Larson L."/>
            <person name="Mehta T."/>
            <person name="Park D."/>
            <person name="Pearson M."/>
            <person name="Roberts A."/>
            <person name="Saif S."/>
            <person name="Shenoy N."/>
            <person name="Sisk P."/>
            <person name="Stolte C."/>
            <person name="Sykes S."/>
            <person name="Thomson T."/>
            <person name="Walk T."/>
            <person name="White J."/>
            <person name="Yandava C."/>
            <person name="Burger G."/>
            <person name="Gray M.W."/>
            <person name="Holland P.W.H."/>
            <person name="King N."/>
            <person name="Lang F.B.F."/>
            <person name="Roger A.J."/>
            <person name="Ruiz-Trillo I."/>
            <person name="Lander E."/>
            <person name="Nusbaum C."/>
        </authorList>
    </citation>
    <scope>NUCLEOTIDE SEQUENCE [LARGE SCALE GENOMIC DNA]</scope>
    <source>
        <strain evidence="3 4">ATCC 50062</strain>
    </source>
</reference>
<dbReference type="Pfam" id="PF14822">
    <property type="entry name" value="Vasohibin"/>
    <property type="match status" value="1"/>
</dbReference>
<proteinExistence type="predicted"/>
<keyword evidence="1" id="KW-0175">Coiled coil</keyword>
<organism evidence="3 4">
    <name type="scientific">Thecamonas trahens ATCC 50062</name>
    <dbReference type="NCBI Taxonomy" id="461836"/>
    <lineage>
        <taxon>Eukaryota</taxon>
        <taxon>Apusozoa</taxon>
        <taxon>Apusomonadida</taxon>
        <taxon>Apusomonadidae</taxon>
        <taxon>Thecamonas</taxon>
    </lineage>
</organism>
<protein>
    <submittedName>
        <fullName evidence="3">Uncharacterized protein</fullName>
    </submittedName>
</protein>
<dbReference type="GeneID" id="25563658"/>
<name>A0A0L0D6P0_THETB</name>
<evidence type="ECO:0000256" key="1">
    <source>
        <dbReference type="SAM" id="Coils"/>
    </source>
</evidence>
<dbReference type="RefSeq" id="XP_013759343.1">
    <property type="nucleotide sequence ID" value="XM_013903889.1"/>
</dbReference>
<dbReference type="EMBL" id="GL349448">
    <property type="protein sequence ID" value="KNC47865.1"/>
    <property type="molecule type" value="Genomic_DNA"/>
</dbReference>
<dbReference type="InterPro" id="IPR028131">
    <property type="entry name" value="VASH1"/>
</dbReference>
<dbReference type="PANTHER" id="PTHR15750">
    <property type="entry name" value="VASOHIBIN-1-LIKE ISOFORM X2"/>
    <property type="match status" value="1"/>
</dbReference>